<feature type="region of interest" description="Disordered" evidence="1">
    <location>
        <begin position="69"/>
        <end position="100"/>
    </location>
</feature>
<proteinExistence type="predicted"/>
<sequence>MQFIVLLRGSMARETACFLSFVGCVANREGMSMSTLNICLLLLSVMLWASIFLVRYKGEIKDWYLNRFDRSPPPRPPEGKAMPEVSLPFRYDSTPPDKEE</sequence>
<evidence type="ECO:0000256" key="2">
    <source>
        <dbReference type="SAM" id="Phobius"/>
    </source>
</evidence>
<feature type="transmembrane region" description="Helical" evidence="2">
    <location>
        <begin position="35"/>
        <end position="54"/>
    </location>
</feature>
<keyword evidence="4" id="KW-1185">Reference proteome</keyword>
<dbReference type="EMBL" id="BJVC01000001">
    <property type="protein sequence ID" value="GEL01483.1"/>
    <property type="molecule type" value="Genomic_DNA"/>
</dbReference>
<name>A0A511BNR9_9PROT</name>
<gene>
    <name evidence="3" type="ORF">SSA02_06460</name>
</gene>
<evidence type="ECO:0000256" key="1">
    <source>
        <dbReference type="SAM" id="MobiDB-lite"/>
    </source>
</evidence>
<accession>A0A511BNR9</accession>
<protein>
    <submittedName>
        <fullName evidence="3">Uncharacterized protein</fullName>
    </submittedName>
</protein>
<dbReference type="AlphaFoldDB" id="A0A511BNR9"/>
<reference evidence="3 4" key="1">
    <citation type="submission" date="2019-07" db="EMBL/GenBank/DDBJ databases">
        <title>Whole genome shotgun sequence of Swaminathania salitolerans NBRC 104436.</title>
        <authorList>
            <person name="Hosoyama A."/>
            <person name="Uohara A."/>
            <person name="Ohji S."/>
            <person name="Ichikawa N."/>
        </authorList>
    </citation>
    <scope>NUCLEOTIDE SEQUENCE [LARGE SCALE GENOMIC DNA]</scope>
    <source>
        <strain evidence="3 4">NBRC 104436</strain>
    </source>
</reference>
<evidence type="ECO:0000313" key="4">
    <source>
        <dbReference type="Proteomes" id="UP000321405"/>
    </source>
</evidence>
<evidence type="ECO:0000313" key="3">
    <source>
        <dbReference type="EMBL" id="GEL01483.1"/>
    </source>
</evidence>
<dbReference type="Proteomes" id="UP000321405">
    <property type="component" value="Unassembled WGS sequence"/>
</dbReference>
<keyword evidence="2" id="KW-0812">Transmembrane</keyword>
<comment type="caution">
    <text evidence="3">The sequence shown here is derived from an EMBL/GenBank/DDBJ whole genome shotgun (WGS) entry which is preliminary data.</text>
</comment>
<keyword evidence="2" id="KW-0472">Membrane</keyword>
<keyword evidence="2" id="KW-1133">Transmembrane helix</keyword>
<organism evidence="3 4">
    <name type="scientific">Swaminathania salitolerans</name>
    <dbReference type="NCBI Taxonomy" id="182838"/>
    <lineage>
        <taxon>Bacteria</taxon>
        <taxon>Pseudomonadati</taxon>
        <taxon>Pseudomonadota</taxon>
        <taxon>Alphaproteobacteria</taxon>
        <taxon>Acetobacterales</taxon>
        <taxon>Acetobacteraceae</taxon>
        <taxon>Swaminathania</taxon>
    </lineage>
</organism>